<keyword evidence="4" id="KW-0547">Nucleotide-binding</keyword>
<comment type="subcellular location">
    <subcellularLocation>
        <location evidence="1 12">Cytoplasm</location>
    </subcellularLocation>
</comment>
<evidence type="ECO:0000256" key="12">
    <source>
        <dbReference type="RuleBase" id="RU003587"/>
    </source>
</evidence>
<dbReference type="InterPro" id="IPR041471">
    <property type="entry name" value="UvrB_inter"/>
</dbReference>
<dbReference type="InterPro" id="IPR014001">
    <property type="entry name" value="Helicase_ATP-bd"/>
</dbReference>
<comment type="caution">
    <text evidence="17">The sequence shown here is derived from an EMBL/GenBank/DDBJ whole genome shotgun (WGS) entry which is preliminary data.</text>
</comment>
<keyword evidence="5 12" id="KW-0227">DNA damage</keyword>
<keyword evidence="13" id="KW-0175">Coiled coil</keyword>
<dbReference type="NCBIfam" id="NF003673">
    <property type="entry name" value="PRK05298.1"/>
    <property type="match status" value="1"/>
</dbReference>
<evidence type="ECO:0000259" key="15">
    <source>
        <dbReference type="PROSITE" id="PS51192"/>
    </source>
</evidence>
<dbReference type="PANTHER" id="PTHR24029">
    <property type="entry name" value="UVRABC SYSTEM PROTEIN B"/>
    <property type="match status" value="1"/>
</dbReference>
<dbReference type="Pfam" id="PF02151">
    <property type="entry name" value="UVR"/>
    <property type="match status" value="1"/>
</dbReference>
<dbReference type="Gene3D" id="3.40.50.300">
    <property type="entry name" value="P-loop containing nucleotide triphosphate hydrolases"/>
    <property type="match status" value="3"/>
</dbReference>
<accession>A0A1G2G7T8</accession>
<dbReference type="InterPro" id="IPR006935">
    <property type="entry name" value="Helicase/UvrB_N"/>
</dbReference>
<feature type="non-terminal residue" evidence="17">
    <location>
        <position position="672"/>
    </location>
</feature>
<keyword evidence="12" id="KW-0742">SOS response</keyword>
<dbReference type="HAMAP" id="MF_00204">
    <property type="entry name" value="UvrB"/>
    <property type="match status" value="1"/>
</dbReference>
<dbReference type="InterPro" id="IPR027417">
    <property type="entry name" value="P-loop_NTPase"/>
</dbReference>
<feature type="domain" description="UVR" evidence="14">
    <location>
        <begin position="638"/>
        <end position="672"/>
    </location>
</feature>
<dbReference type="SMART" id="SM00487">
    <property type="entry name" value="DEXDc"/>
    <property type="match status" value="1"/>
</dbReference>
<dbReference type="SUPFAM" id="SSF46600">
    <property type="entry name" value="C-terminal UvrC-binding domain of UvrB"/>
    <property type="match status" value="1"/>
</dbReference>
<proteinExistence type="inferred from homology"/>
<comment type="subunit">
    <text evidence="10 12">Forms a heterotetramer with UvrA during the search for lesions. Interacts with UvrC in an incision complex.</text>
</comment>
<dbReference type="Pfam" id="PF04851">
    <property type="entry name" value="ResIII"/>
    <property type="match status" value="1"/>
</dbReference>
<organism evidence="17 18">
    <name type="scientific">Candidatus Ryanbacteria bacterium RIFCSPHIGHO2_02_FULL_45_13b</name>
    <dbReference type="NCBI Taxonomy" id="1802117"/>
    <lineage>
        <taxon>Bacteria</taxon>
        <taxon>Candidatus Ryaniibacteriota</taxon>
    </lineage>
</organism>
<evidence type="ECO:0000313" key="18">
    <source>
        <dbReference type="Proteomes" id="UP000176576"/>
    </source>
</evidence>
<comment type="similarity">
    <text evidence="2 12">Belongs to the UvrB family.</text>
</comment>
<dbReference type="GO" id="GO:0006289">
    <property type="term" value="P:nucleotide-excision repair"/>
    <property type="evidence" value="ECO:0007669"/>
    <property type="project" value="InterPro"/>
</dbReference>
<evidence type="ECO:0000256" key="3">
    <source>
        <dbReference type="ARBA" id="ARBA00022490"/>
    </source>
</evidence>
<evidence type="ECO:0000256" key="6">
    <source>
        <dbReference type="ARBA" id="ARBA00022769"/>
    </source>
</evidence>
<feature type="domain" description="Helicase C-terminal" evidence="16">
    <location>
        <begin position="443"/>
        <end position="605"/>
    </location>
</feature>
<evidence type="ECO:0000256" key="9">
    <source>
        <dbReference type="ARBA" id="ARBA00023204"/>
    </source>
</evidence>
<dbReference type="GO" id="GO:0009432">
    <property type="term" value="P:SOS response"/>
    <property type="evidence" value="ECO:0007669"/>
    <property type="project" value="UniProtKB-KW"/>
</dbReference>
<dbReference type="GO" id="GO:0004518">
    <property type="term" value="F:nuclease activity"/>
    <property type="evidence" value="ECO:0007669"/>
    <property type="project" value="UniProtKB-KW"/>
</dbReference>
<dbReference type="GO" id="GO:0009380">
    <property type="term" value="C:excinuclease repair complex"/>
    <property type="evidence" value="ECO:0007669"/>
    <property type="project" value="InterPro"/>
</dbReference>
<dbReference type="CDD" id="cd18790">
    <property type="entry name" value="SF2_C_UvrB"/>
    <property type="match status" value="1"/>
</dbReference>
<evidence type="ECO:0000259" key="14">
    <source>
        <dbReference type="PROSITE" id="PS50151"/>
    </source>
</evidence>
<dbReference type="SMART" id="SM00490">
    <property type="entry name" value="HELICc"/>
    <property type="match status" value="1"/>
</dbReference>
<name>A0A1G2G7T8_9BACT</name>
<dbReference type="EMBL" id="MHNN01000013">
    <property type="protein sequence ID" value="OGZ46276.1"/>
    <property type="molecule type" value="Genomic_DNA"/>
</dbReference>
<dbReference type="InterPro" id="IPR004807">
    <property type="entry name" value="UvrB"/>
</dbReference>
<evidence type="ECO:0000256" key="8">
    <source>
        <dbReference type="ARBA" id="ARBA00022881"/>
    </source>
</evidence>
<evidence type="ECO:0000256" key="4">
    <source>
        <dbReference type="ARBA" id="ARBA00022741"/>
    </source>
</evidence>
<keyword evidence="7" id="KW-0067">ATP-binding</keyword>
<keyword evidence="6 12" id="KW-0228">DNA excision</keyword>
<keyword evidence="9 12" id="KW-0234">DNA repair</keyword>
<dbReference type="PROSITE" id="PS50151">
    <property type="entry name" value="UVR"/>
    <property type="match status" value="1"/>
</dbReference>
<dbReference type="GO" id="GO:0005524">
    <property type="term" value="F:ATP binding"/>
    <property type="evidence" value="ECO:0007669"/>
    <property type="project" value="UniProtKB-KW"/>
</dbReference>
<dbReference type="GO" id="GO:0016887">
    <property type="term" value="F:ATP hydrolysis activity"/>
    <property type="evidence" value="ECO:0007669"/>
    <property type="project" value="InterPro"/>
</dbReference>
<dbReference type="GO" id="GO:0005737">
    <property type="term" value="C:cytoplasm"/>
    <property type="evidence" value="ECO:0007669"/>
    <property type="project" value="UniProtKB-SubCell"/>
</dbReference>
<feature type="coiled-coil region" evidence="13">
    <location>
        <begin position="620"/>
        <end position="654"/>
    </location>
</feature>
<dbReference type="SUPFAM" id="SSF52540">
    <property type="entry name" value="P-loop containing nucleoside triphosphate hydrolases"/>
    <property type="match status" value="2"/>
</dbReference>
<protein>
    <recommendedName>
        <fullName evidence="11 12">UvrABC system protein B</fullName>
    </recommendedName>
</protein>
<dbReference type="NCBIfam" id="TIGR00631">
    <property type="entry name" value="uvrb"/>
    <property type="match status" value="1"/>
</dbReference>
<dbReference type="STRING" id="1802117.A3J54_00525"/>
<dbReference type="PROSITE" id="PS51194">
    <property type="entry name" value="HELICASE_CTER"/>
    <property type="match status" value="1"/>
</dbReference>
<evidence type="ECO:0000256" key="11">
    <source>
        <dbReference type="ARBA" id="ARBA00029504"/>
    </source>
</evidence>
<evidence type="ECO:0000256" key="10">
    <source>
        <dbReference type="ARBA" id="ARBA00026033"/>
    </source>
</evidence>
<dbReference type="InterPro" id="IPR024759">
    <property type="entry name" value="UvrB_YAD/RRR_dom"/>
</dbReference>
<sequence length="672" mass="76660">MKFTLKSQYKPTGDQPRAIEEISARVKEGVPEQTLIGVTGSGKTFTMANVIERAQKPTLVISHNKTLAAQLYQEFKEFFPENAVHYFVSYYDYYQPEAYLPQTDTYIEKDAKINEFIDRLRHASTQSLLTRPDTIIVASVSCIYGIGDPAEYGGMSVSIQQGQKIKQHDFLKILAALQYERNDIEPKTGTFSIKGDIIEIVSPSGIETTRLEFFGNEIEHITTGDKKRDSKTSSFEEVFTLFPAKHFVMPREKIENALIHIEQELNAHVETLHKRGKILEAERLRERTRFDLEMLRTTGYCSGIENYSRHLSNRRAGDPPSTLLDYFSHGKNTVRTSSSEALANDGFLTFIDESHMTLPQIRGMYHGDRARKQTLIEHGFRLPSALDNRPLMFEEFETRVPQVVYVSATPGQFELSSGPSSEQLVRPTGLLDPDIEIRPTKNQIHDVAEEIKKRAALNERTFVTTITKRLAEDIADYLTEQGIKTAYIHAEVKTLERTETLQNLRKGVYDALVGINLLREGLDIPEVSLVAILDADKEGFLRNAITLIQTMGRAARHLHGHVILYADSITKSMREAIETTEHRRTVQETYNKEHDIIPSPIQKEIRSWFPSEDKKGDTFERRLEEKIREHKEDKRSLTELKKELEAEMLSAAAALDFEKAATLRDALKKLNR</sequence>
<keyword evidence="3" id="KW-0963">Cytoplasm</keyword>
<dbReference type="GO" id="GO:0003677">
    <property type="term" value="F:DNA binding"/>
    <property type="evidence" value="ECO:0007669"/>
    <property type="project" value="InterPro"/>
</dbReference>
<dbReference type="Pfam" id="PF00271">
    <property type="entry name" value="Helicase_C"/>
    <property type="match status" value="1"/>
</dbReference>
<dbReference type="InterPro" id="IPR001943">
    <property type="entry name" value="UVR_dom"/>
</dbReference>
<dbReference type="Gene3D" id="4.10.860.10">
    <property type="entry name" value="UVR domain"/>
    <property type="match status" value="1"/>
</dbReference>
<dbReference type="InterPro" id="IPR001650">
    <property type="entry name" value="Helicase_C-like"/>
</dbReference>
<evidence type="ECO:0000256" key="2">
    <source>
        <dbReference type="ARBA" id="ARBA00008533"/>
    </source>
</evidence>
<dbReference type="PANTHER" id="PTHR24029:SF0">
    <property type="entry name" value="UVRABC SYSTEM PROTEIN B"/>
    <property type="match status" value="1"/>
</dbReference>
<keyword evidence="8 12" id="KW-0267">Excision nuclease</keyword>
<evidence type="ECO:0000256" key="7">
    <source>
        <dbReference type="ARBA" id="ARBA00022840"/>
    </source>
</evidence>
<dbReference type="AlphaFoldDB" id="A0A1G2G7T8"/>
<dbReference type="PROSITE" id="PS51192">
    <property type="entry name" value="HELICASE_ATP_BIND_1"/>
    <property type="match status" value="1"/>
</dbReference>
<evidence type="ECO:0000256" key="1">
    <source>
        <dbReference type="ARBA" id="ARBA00004496"/>
    </source>
</evidence>
<gene>
    <name evidence="17" type="ORF">A3J54_00525</name>
</gene>
<evidence type="ECO:0000259" key="16">
    <source>
        <dbReference type="PROSITE" id="PS51194"/>
    </source>
</evidence>
<evidence type="ECO:0000256" key="5">
    <source>
        <dbReference type="ARBA" id="ARBA00022763"/>
    </source>
</evidence>
<evidence type="ECO:0000256" key="13">
    <source>
        <dbReference type="SAM" id="Coils"/>
    </source>
</evidence>
<dbReference type="Pfam" id="PF17757">
    <property type="entry name" value="UvrB_inter"/>
    <property type="match status" value="1"/>
</dbReference>
<dbReference type="CDD" id="cd17916">
    <property type="entry name" value="DEXHc_UvrB"/>
    <property type="match status" value="1"/>
</dbReference>
<dbReference type="InterPro" id="IPR036876">
    <property type="entry name" value="UVR_dom_sf"/>
</dbReference>
<dbReference type="Pfam" id="PF12344">
    <property type="entry name" value="UvrB"/>
    <property type="match status" value="1"/>
</dbReference>
<reference evidence="17 18" key="1">
    <citation type="journal article" date="2016" name="Nat. Commun.">
        <title>Thousands of microbial genomes shed light on interconnected biogeochemical processes in an aquifer system.</title>
        <authorList>
            <person name="Anantharaman K."/>
            <person name="Brown C.T."/>
            <person name="Hug L.A."/>
            <person name="Sharon I."/>
            <person name="Castelle C.J."/>
            <person name="Probst A.J."/>
            <person name="Thomas B.C."/>
            <person name="Singh A."/>
            <person name="Wilkins M.J."/>
            <person name="Karaoz U."/>
            <person name="Brodie E.L."/>
            <person name="Williams K.H."/>
            <person name="Hubbard S.S."/>
            <person name="Banfield J.F."/>
        </authorList>
    </citation>
    <scope>NUCLEOTIDE SEQUENCE [LARGE SCALE GENOMIC DNA]</scope>
</reference>
<dbReference type="Proteomes" id="UP000176576">
    <property type="component" value="Unassembled WGS sequence"/>
</dbReference>
<feature type="domain" description="Helicase ATP-binding" evidence="15">
    <location>
        <begin position="24"/>
        <end position="177"/>
    </location>
</feature>
<evidence type="ECO:0000313" key="17">
    <source>
        <dbReference type="EMBL" id="OGZ46276.1"/>
    </source>
</evidence>